<feature type="domain" description="CARD" evidence="1">
    <location>
        <begin position="58"/>
        <end position="150"/>
    </location>
</feature>
<name>A0ABV0RJM2_9TELE</name>
<dbReference type="Pfam" id="PF02758">
    <property type="entry name" value="PYRIN"/>
    <property type="match status" value="1"/>
</dbReference>
<dbReference type="Gene3D" id="1.10.533.10">
    <property type="entry name" value="Death Domain, Fas"/>
    <property type="match status" value="2"/>
</dbReference>
<comment type="caution">
    <text evidence="2">The sequence shown here is derived from an EMBL/GenBank/DDBJ whole genome shotgun (WGS) entry which is preliminary data.</text>
</comment>
<accession>A0ABV0RJM2</accession>
<evidence type="ECO:0000313" key="3">
    <source>
        <dbReference type="Proteomes" id="UP001434883"/>
    </source>
</evidence>
<feature type="non-terminal residue" evidence="2">
    <location>
        <position position="152"/>
    </location>
</feature>
<dbReference type="Proteomes" id="UP001434883">
    <property type="component" value="Unassembled WGS sequence"/>
</dbReference>
<dbReference type="Pfam" id="PF00619">
    <property type="entry name" value="CARD"/>
    <property type="match status" value="1"/>
</dbReference>
<protein>
    <recommendedName>
        <fullName evidence="1">CARD domain-containing protein</fullName>
    </recommendedName>
</protein>
<dbReference type="InterPro" id="IPR011029">
    <property type="entry name" value="DEATH-like_dom_sf"/>
</dbReference>
<dbReference type="InterPro" id="IPR001315">
    <property type="entry name" value="CARD"/>
</dbReference>
<gene>
    <name evidence="2" type="ORF">XENOCAPTIV_018731</name>
</gene>
<evidence type="ECO:0000313" key="2">
    <source>
        <dbReference type="EMBL" id="MEQ2207788.1"/>
    </source>
</evidence>
<dbReference type="PROSITE" id="PS50209">
    <property type="entry name" value="CARD"/>
    <property type="match status" value="1"/>
</dbReference>
<dbReference type="EMBL" id="JAHRIN010045950">
    <property type="protein sequence ID" value="MEQ2207788.1"/>
    <property type="molecule type" value="Genomic_DNA"/>
</dbReference>
<reference evidence="2 3" key="1">
    <citation type="submission" date="2021-06" db="EMBL/GenBank/DDBJ databases">
        <authorList>
            <person name="Palmer J.M."/>
        </authorList>
    </citation>
    <scope>NUCLEOTIDE SEQUENCE [LARGE SCALE GENOMIC DNA]</scope>
    <source>
        <strain evidence="2 3">XC_2019</strain>
        <tissue evidence="2">Muscle</tissue>
    </source>
</reference>
<proteinExistence type="predicted"/>
<sequence length="152" mass="17136">KSKDGFKPIKKSRLEHADRLDTVDLMFQMYTTNSRAVAEKIFKKINKNKGQVIILFSVLVLTEKVLTRMLNDFVEKVPKDTFTQLMDALISAKALKASEKEKILQNHTRVNMASCFIDIVMEKGTDASKEVITSLQTINPQLSSELSSPSSQ</sequence>
<feature type="non-terminal residue" evidence="2">
    <location>
        <position position="1"/>
    </location>
</feature>
<evidence type="ECO:0000259" key="1">
    <source>
        <dbReference type="PROSITE" id="PS50209"/>
    </source>
</evidence>
<dbReference type="InterPro" id="IPR004020">
    <property type="entry name" value="DAPIN"/>
</dbReference>
<keyword evidence="3" id="KW-1185">Reference proteome</keyword>
<organism evidence="2 3">
    <name type="scientific">Xenoophorus captivus</name>
    <dbReference type="NCBI Taxonomy" id="1517983"/>
    <lineage>
        <taxon>Eukaryota</taxon>
        <taxon>Metazoa</taxon>
        <taxon>Chordata</taxon>
        <taxon>Craniata</taxon>
        <taxon>Vertebrata</taxon>
        <taxon>Euteleostomi</taxon>
        <taxon>Actinopterygii</taxon>
        <taxon>Neopterygii</taxon>
        <taxon>Teleostei</taxon>
        <taxon>Neoteleostei</taxon>
        <taxon>Acanthomorphata</taxon>
        <taxon>Ovalentaria</taxon>
        <taxon>Atherinomorphae</taxon>
        <taxon>Cyprinodontiformes</taxon>
        <taxon>Goodeidae</taxon>
        <taxon>Xenoophorus</taxon>
    </lineage>
</organism>
<dbReference type="SUPFAM" id="SSF47986">
    <property type="entry name" value="DEATH domain"/>
    <property type="match status" value="2"/>
</dbReference>